<organism evidence="1 2">
    <name type="scientific">Nonlabens spongiae</name>
    <dbReference type="NCBI Taxonomy" id="331648"/>
    <lineage>
        <taxon>Bacteria</taxon>
        <taxon>Pseudomonadati</taxon>
        <taxon>Bacteroidota</taxon>
        <taxon>Flavobacteriia</taxon>
        <taxon>Flavobacteriales</taxon>
        <taxon>Flavobacteriaceae</taxon>
        <taxon>Nonlabens</taxon>
    </lineage>
</organism>
<dbReference type="Gene3D" id="1.10.3680.10">
    <property type="entry name" value="TerB-like"/>
    <property type="match status" value="1"/>
</dbReference>
<evidence type="ECO:0000313" key="2">
    <source>
        <dbReference type="Proteomes" id="UP000193431"/>
    </source>
</evidence>
<gene>
    <name evidence="1" type="ORF">BST97_06790</name>
</gene>
<dbReference type="OrthoDB" id="1143847at2"/>
<proteinExistence type="predicted"/>
<protein>
    <submittedName>
        <fullName evidence="1">Uncharacterized protein</fullName>
    </submittedName>
</protein>
<dbReference type="AlphaFoldDB" id="A0A1W6MJP2"/>
<dbReference type="CDD" id="cd07177">
    <property type="entry name" value="terB_like"/>
    <property type="match status" value="1"/>
</dbReference>
<name>A0A1W6MJP2_9FLAO</name>
<dbReference type="EMBL" id="CP019344">
    <property type="protein sequence ID" value="ARN77726.1"/>
    <property type="molecule type" value="Genomic_DNA"/>
</dbReference>
<keyword evidence="2" id="KW-1185">Reference proteome</keyword>
<reference evidence="1 2" key="1">
    <citation type="submission" date="2016-11" db="EMBL/GenBank/DDBJ databases">
        <title>Trade-off between light-utilization and light-protection in marine flavobacteria.</title>
        <authorList>
            <person name="Kumagai Y."/>
        </authorList>
    </citation>
    <scope>NUCLEOTIDE SEQUENCE [LARGE SCALE GENOMIC DNA]</scope>
    <source>
        <strain evidence="1 2">JCM 13191</strain>
    </source>
</reference>
<dbReference type="Proteomes" id="UP000193431">
    <property type="component" value="Chromosome"/>
</dbReference>
<dbReference type="RefSeq" id="WP_085766527.1">
    <property type="nucleotide sequence ID" value="NZ_CP019344.1"/>
</dbReference>
<evidence type="ECO:0000313" key="1">
    <source>
        <dbReference type="EMBL" id="ARN77726.1"/>
    </source>
</evidence>
<dbReference type="STRING" id="331648.BST97_06790"/>
<sequence length="136" mass="15731">MTYTTQEKIDLLSQLILMALADNKLSPEELEFLKKIAQRMDIEESELMSMIRYRDELTVSTPQSHTKRIIHFHKLLLMMHIDGKVNDGELQLLHEVALKYGFRKSVVDSLLNAMKNYPHGEIPPSELLTIHSSQNN</sequence>
<dbReference type="InterPro" id="IPR029024">
    <property type="entry name" value="TerB-like"/>
</dbReference>
<dbReference type="SUPFAM" id="SSF158682">
    <property type="entry name" value="TerB-like"/>
    <property type="match status" value="1"/>
</dbReference>
<accession>A0A1W6MJP2</accession>